<dbReference type="EMBL" id="CM055094">
    <property type="protein sequence ID" value="KAJ7562034.1"/>
    <property type="molecule type" value="Genomic_DNA"/>
</dbReference>
<keyword evidence="2" id="KW-1185">Reference proteome</keyword>
<protein>
    <submittedName>
        <fullName evidence="1">Uncharacterized protein</fullName>
    </submittedName>
</protein>
<organism evidence="1 2">
    <name type="scientific">Diphasiastrum complanatum</name>
    <name type="common">Issler's clubmoss</name>
    <name type="synonym">Lycopodium complanatum</name>
    <dbReference type="NCBI Taxonomy" id="34168"/>
    <lineage>
        <taxon>Eukaryota</taxon>
        <taxon>Viridiplantae</taxon>
        <taxon>Streptophyta</taxon>
        <taxon>Embryophyta</taxon>
        <taxon>Tracheophyta</taxon>
        <taxon>Lycopodiopsida</taxon>
        <taxon>Lycopodiales</taxon>
        <taxon>Lycopodiaceae</taxon>
        <taxon>Lycopodioideae</taxon>
        <taxon>Diphasiastrum</taxon>
    </lineage>
</organism>
<dbReference type="Proteomes" id="UP001162992">
    <property type="component" value="Chromosome 3"/>
</dbReference>
<evidence type="ECO:0000313" key="1">
    <source>
        <dbReference type="EMBL" id="KAJ7562034.1"/>
    </source>
</evidence>
<sequence length="474" mass="52922">MGSLEMRMITFVLALGALLPCGLARGSLSEPYLISGKGNNAFAFPDYALPTSSGYFTVDPLSSARLFYAFYEASEPAAQISETPIILWLQGGPGCSSMIGNFYELGPWRTASDLQLHKNEFSWNKRFGLLFIDSPVGTGFSIAEKDEDIPTDQEQVAAQLYIALTSFFSLEPLLQSRPFFVAGESYAGKYVPALGYYYFMKQKLSLSVDIELQESKEVSPKAAPFRLDGLIIGNGLTDPKVQVQSHADTAFSFGIIDMQQRGEAQEKAKEIVKLVEEEDWHSAYNARTKLLNWIQHVGGLATVLDIRRRVPYHCGADGVEFLKEFLGLNSVKTALKAEEQIVWVPCSSRVGRIMANDTMKSVKWMIDELLQHNVPILLYQGQFDIKDGVASSEDWMRTLSWKGQEAFSSTKRRLWQVGNVLAGYWRSYEALTHVVVVGAGHEVPADQGLHSQKMIEEWIQERLIQLGLSKISSE</sequence>
<comment type="caution">
    <text evidence="1">The sequence shown here is derived from an EMBL/GenBank/DDBJ whole genome shotgun (WGS) entry which is preliminary data.</text>
</comment>
<name>A0ACC2E642_DIPCM</name>
<proteinExistence type="predicted"/>
<accession>A0ACC2E642</accession>
<gene>
    <name evidence="1" type="ORF">O6H91_03G052900</name>
</gene>
<reference evidence="2" key="1">
    <citation type="journal article" date="2024" name="Proc. Natl. Acad. Sci. U.S.A.">
        <title>Extraordinary preservation of gene collinearity over three hundred million years revealed in homosporous lycophytes.</title>
        <authorList>
            <person name="Li C."/>
            <person name="Wickell D."/>
            <person name="Kuo L.Y."/>
            <person name="Chen X."/>
            <person name="Nie B."/>
            <person name="Liao X."/>
            <person name="Peng D."/>
            <person name="Ji J."/>
            <person name="Jenkins J."/>
            <person name="Williams M."/>
            <person name="Shu S."/>
            <person name="Plott C."/>
            <person name="Barry K."/>
            <person name="Rajasekar S."/>
            <person name="Grimwood J."/>
            <person name="Han X."/>
            <person name="Sun S."/>
            <person name="Hou Z."/>
            <person name="He W."/>
            <person name="Dai G."/>
            <person name="Sun C."/>
            <person name="Schmutz J."/>
            <person name="Leebens-Mack J.H."/>
            <person name="Li F.W."/>
            <person name="Wang L."/>
        </authorList>
    </citation>
    <scope>NUCLEOTIDE SEQUENCE [LARGE SCALE GENOMIC DNA]</scope>
    <source>
        <strain evidence="2">cv. PW_Plant_1</strain>
    </source>
</reference>
<evidence type="ECO:0000313" key="2">
    <source>
        <dbReference type="Proteomes" id="UP001162992"/>
    </source>
</evidence>